<keyword evidence="4 5" id="KW-0472">Membrane</keyword>
<evidence type="ECO:0000313" key="7">
    <source>
        <dbReference type="Proteomes" id="UP000276506"/>
    </source>
</evidence>
<evidence type="ECO:0000256" key="1">
    <source>
        <dbReference type="ARBA" id="ARBA00004141"/>
    </source>
</evidence>
<evidence type="ECO:0000256" key="3">
    <source>
        <dbReference type="ARBA" id="ARBA00022989"/>
    </source>
</evidence>
<dbReference type="AlphaFoldDB" id="A0A427DKF6"/>
<dbReference type="EMBL" id="RHQL01000028">
    <property type="protein sequence ID" value="RRV03811.1"/>
    <property type="molecule type" value="Genomic_DNA"/>
</dbReference>
<proteinExistence type="predicted"/>
<evidence type="ECO:0000313" key="6">
    <source>
        <dbReference type="EMBL" id="RRV03811.1"/>
    </source>
</evidence>
<feature type="transmembrane region" description="Helical" evidence="5">
    <location>
        <begin position="111"/>
        <end position="132"/>
    </location>
</feature>
<evidence type="ECO:0000256" key="4">
    <source>
        <dbReference type="ARBA" id="ARBA00023136"/>
    </source>
</evidence>
<reference evidence="6 7" key="1">
    <citation type="submission" date="2018-10" db="EMBL/GenBank/DDBJ databases">
        <title>Transmission dynamics of multidrug resistant bacteria on intensive care unit surfaces.</title>
        <authorList>
            <person name="D'Souza A.W."/>
            <person name="Potter R.F."/>
            <person name="Wallace M."/>
            <person name="Shupe A."/>
            <person name="Patel S."/>
            <person name="Sun S."/>
            <person name="Gul D."/>
            <person name="Kwon J.H."/>
            <person name="Andleeb S."/>
            <person name="Burnham C.-A.D."/>
            <person name="Dantas G."/>
        </authorList>
    </citation>
    <scope>NUCLEOTIDE SEQUENCE [LARGE SCALE GENOMIC DNA]</scope>
    <source>
        <strain evidence="6 7">PX_177</strain>
    </source>
</reference>
<feature type="transmembrane region" description="Helical" evidence="5">
    <location>
        <begin position="36"/>
        <end position="55"/>
    </location>
</feature>
<feature type="transmembrane region" description="Helical" evidence="5">
    <location>
        <begin position="67"/>
        <end position="91"/>
    </location>
</feature>
<dbReference type="RefSeq" id="WP_125940487.1">
    <property type="nucleotide sequence ID" value="NZ_RHQL01000028.1"/>
</dbReference>
<accession>A0A427DKF6</accession>
<feature type="transmembrane region" description="Helical" evidence="5">
    <location>
        <begin position="144"/>
        <end position="163"/>
    </location>
</feature>
<comment type="subcellular location">
    <subcellularLocation>
        <location evidence="1">Membrane</location>
        <topology evidence="1">Multi-pass membrane protein</topology>
    </subcellularLocation>
</comment>
<sequence>MLPPYGAFTLILALLLGSSAGLLTMRKNSSGLATYMMVTSAFAFIISCLVEAYGASDSFFYDFGDHLIPHFAIAVITSIVTLTAVFALVRLATSAFTSGGPTSPKAYVPHALGLMNVFLPIGSVAIAIYWVFNRKHPLRAIAARQAFLFQLVYLAIMFLLRFISPATGVVSDVLAVVALAVVACWLVLTIYASVKAWKNPYFSYPFLGNLSNAGVPAS</sequence>
<comment type="caution">
    <text evidence="6">The sequence shown here is derived from an EMBL/GenBank/DDBJ whole genome shotgun (WGS) entry which is preliminary data.</text>
</comment>
<feature type="transmembrane region" description="Helical" evidence="5">
    <location>
        <begin position="169"/>
        <end position="194"/>
    </location>
</feature>
<dbReference type="InterPro" id="IPR019109">
    <property type="entry name" value="MamF_MmsF"/>
</dbReference>
<protein>
    <submittedName>
        <fullName evidence="6">DUF4870 domain-containing protein</fullName>
    </submittedName>
</protein>
<dbReference type="Proteomes" id="UP000276506">
    <property type="component" value="Unassembled WGS sequence"/>
</dbReference>
<keyword evidence="3 5" id="KW-1133">Transmembrane helix</keyword>
<dbReference type="Pfam" id="PF09685">
    <property type="entry name" value="MamF_MmsF"/>
    <property type="match status" value="1"/>
</dbReference>
<gene>
    <name evidence="6" type="ORF">EGJ28_23240</name>
</gene>
<evidence type="ECO:0000256" key="5">
    <source>
        <dbReference type="SAM" id="Phobius"/>
    </source>
</evidence>
<organism evidence="6 7">
    <name type="scientific">Stutzerimonas xanthomarina</name>
    <dbReference type="NCBI Taxonomy" id="271420"/>
    <lineage>
        <taxon>Bacteria</taxon>
        <taxon>Pseudomonadati</taxon>
        <taxon>Pseudomonadota</taxon>
        <taxon>Gammaproteobacteria</taxon>
        <taxon>Pseudomonadales</taxon>
        <taxon>Pseudomonadaceae</taxon>
        <taxon>Stutzerimonas</taxon>
    </lineage>
</organism>
<evidence type="ECO:0000256" key="2">
    <source>
        <dbReference type="ARBA" id="ARBA00022692"/>
    </source>
</evidence>
<name>A0A427DKF6_9GAMM</name>
<keyword evidence="2 5" id="KW-0812">Transmembrane</keyword>